<dbReference type="AlphaFoldDB" id="A0A6G9XTK9"/>
<evidence type="ECO:0000259" key="3">
    <source>
        <dbReference type="PROSITE" id="PS50075"/>
    </source>
</evidence>
<evidence type="ECO:0000256" key="2">
    <source>
        <dbReference type="ARBA" id="ARBA00022553"/>
    </source>
</evidence>
<dbReference type="Proteomes" id="UP000501705">
    <property type="component" value="Chromosome"/>
</dbReference>
<dbReference type="SUPFAM" id="SSF47336">
    <property type="entry name" value="ACP-like"/>
    <property type="match status" value="1"/>
</dbReference>
<dbReference type="SUPFAM" id="SSF53474">
    <property type="entry name" value="alpha/beta-Hydrolases"/>
    <property type="match status" value="1"/>
</dbReference>
<dbReference type="EMBL" id="CP046171">
    <property type="protein sequence ID" value="QIS04264.1"/>
    <property type="molecule type" value="Genomic_DNA"/>
</dbReference>
<dbReference type="GO" id="GO:0031177">
    <property type="term" value="F:phosphopantetheine binding"/>
    <property type="evidence" value="ECO:0007669"/>
    <property type="project" value="InterPro"/>
</dbReference>
<name>A0A6G9XTK9_NOCBR</name>
<accession>A0A6G9XTK9</accession>
<evidence type="ECO:0000313" key="5">
    <source>
        <dbReference type="Proteomes" id="UP000501705"/>
    </source>
</evidence>
<evidence type="ECO:0000256" key="1">
    <source>
        <dbReference type="ARBA" id="ARBA00022450"/>
    </source>
</evidence>
<dbReference type="PROSITE" id="PS50075">
    <property type="entry name" value="CARRIER"/>
    <property type="match status" value="1"/>
</dbReference>
<sequence>MAAEIEHVVGAREIVHRAVGHARDVAGVDAAVGEGVPLRVRAIQIAHGHGGARDVQPAIGTVGQRVACFVAHRRDHAGGEYARGLPVGRHRLIGDDESYSGTGEPGLGVGLSVVEGQRVFARALGARLPQLLVCTTELDEARAFYAAPTGETAVAGAVGIESAEAVLRAELCDVLGLDELDRLASLYDLGADSLTMLDLLDTIKQHFGVELELARFSHRVSLDEIVCRLVESAGTAGPEDVVLDIWQAGSGRDIVCLVHPVGGDIQAYRELVSALAPELTVCLIADPALRQANAPSWTLTERARHYYGALRTRFPAEEWRWQLAGWSFGAWVALGMAAEAEHAGHPARGLHLIDPPPPGAGPLVRAYDRARLDDVFARELDYAGAAAATAYAERLARCCRANLDSMVEHRLPRLTRTPGELWLATTESPTTAARQQDWTAHLTTATRWHRLDTTHHGIVRAPYARAIAEAINEETALI</sequence>
<evidence type="ECO:0000313" key="4">
    <source>
        <dbReference type="EMBL" id="QIS04264.1"/>
    </source>
</evidence>
<dbReference type="PROSITE" id="PS00012">
    <property type="entry name" value="PHOSPHOPANTETHEINE"/>
    <property type="match status" value="1"/>
</dbReference>
<proteinExistence type="predicted"/>
<dbReference type="InterPro" id="IPR029058">
    <property type="entry name" value="AB_hydrolase_fold"/>
</dbReference>
<reference evidence="4 5" key="1">
    <citation type="journal article" date="2019" name="ACS Chem. Biol.">
        <title>Identification and Mobilization of a Cryptic Antibiotic Biosynthesis Gene Locus from a Human-Pathogenic Nocardia Isolate.</title>
        <authorList>
            <person name="Herisse M."/>
            <person name="Ishida K."/>
            <person name="Porter J.L."/>
            <person name="Howden B."/>
            <person name="Hertweck C."/>
            <person name="Stinear T.P."/>
            <person name="Pidot S.J."/>
        </authorList>
    </citation>
    <scope>NUCLEOTIDE SEQUENCE [LARGE SCALE GENOMIC DNA]</scope>
    <source>
        <strain evidence="4 5">AUSMDU00024985</strain>
    </source>
</reference>
<dbReference type="Pfam" id="PF00975">
    <property type="entry name" value="Thioesterase"/>
    <property type="match status" value="1"/>
</dbReference>
<dbReference type="InterPro" id="IPR009081">
    <property type="entry name" value="PP-bd_ACP"/>
</dbReference>
<dbReference type="Gene3D" id="1.10.1200.10">
    <property type="entry name" value="ACP-like"/>
    <property type="match status" value="1"/>
</dbReference>
<dbReference type="InterPro" id="IPR006162">
    <property type="entry name" value="Ppantetheine_attach_site"/>
</dbReference>
<gene>
    <name evidence="4" type="ORF">F5X71_19720</name>
</gene>
<dbReference type="SMART" id="SM00823">
    <property type="entry name" value="PKS_PP"/>
    <property type="match status" value="1"/>
</dbReference>
<keyword evidence="1" id="KW-0596">Phosphopantetheine</keyword>
<protein>
    <recommendedName>
        <fullName evidence="3">Carrier domain-containing protein</fullName>
    </recommendedName>
</protein>
<organism evidence="4 5">
    <name type="scientific">Nocardia brasiliensis</name>
    <dbReference type="NCBI Taxonomy" id="37326"/>
    <lineage>
        <taxon>Bacteria</taxon>
        <taxon>Bacillati</taxon>
        <taxon>Actinomycetota</taxon>
        <taxon>Actinomycetes</taxon>
        <taxon>Mycobacteriales</taxon>
        <taxon>Nocardiaceae</taxon>
        <taxon>Nocardia</taxon>
    </lineage>
</organism>
<dbReference type="InterPro" id="IPR036736">
    <property type="entry name" value="ACP-like_sf"/>
</dbReference>
<dbReference type="Gene3D" id="3.40.50.1820">
    <property type="entry name" value="alpha/beta hydrolase"/>
    <property type="match status" value="1"/>
</dbReference>
<feature type="domain" description="Carrier" evidence="3">
    <location>
        <begin position="158"/>
        <end position="233"/>
    </location>
</feature>
<keyword evidence="2" id="KW-0597">Phosphoprotein</keyword>
<dbReference type="InterPro" id="IPR020806">
    <property type="entry name" value="PKS_PP-bd"/>
</dbReference>
<dbReference type="InterPro" id="IPR001031">
    <property type="entry name" value="Thioesterase"/>
</dbReference>
<dbReference type="Pfam" id="PF00550">
    <property type="entry name" value="PP-binding"/>
    <property type="match status" value="1"/>
</dbReference>